<organism evidence="1 2">
    <name type="scientific">Sulfurimonas gotlandica (strain DSM 19862 / JCM 16533 / GD1)</name>
    <dbReference type="NCBI Taxonomy" id="929558"/>
    <lineage>
        <taxon>Bacteria</taxon>
        <taxon>Pseudomonadati</taxon>
        <taxon>Campylobacterota</taxon>
        <taxon>Epsilonproteobacteria</taxon>
        <taxon>Campylobacterales</taxon>
        <taxon>Sulfurimonadaceae</taxon>
        <taxon>Sulfurimonas</taxon>
    </lineage>
</organism>
<sequence>MDTKNNGFLKRADALIAIANEQLGEEVTQGEVSASFMYGAARFNAWMAASSFESAKDLDDEKEKIVEYFMGEYKLALEEHLKNHIENFNFS</sequence>
<evidence type="ECO:0000313" key="1">
    <source>
        <dbReference type="EMBL" id="EHP31044.1"/>
    </source>
</evidence>
<evidence type="ECO:0008006" key="3">
    <source>
        <dbReference type="Google" id="ProtNLM"/>
    </source>
</evidence>
<dbReference type="OrthoDB" id="5344355at2"/>
<accession>H1FZN7</accession>
<comment type="caution">
    <text evidence="1">The sequence shown here is derived from an EMBL/GenBank/DDBJ whole genome shotgun (WGS) entry which is preliminary data.</text>
</comment>
<dbReference type="STRING" id="929558.SMGD1_2522"/>
<keyword evidence="2" id="KW-1185">Reference proteome</keyword>
<dbReference type="AlphaFoldDB" id="B6BNH3"/>
<protein>
    <recommendedName>
        <fullName evidence="3">DUF3144 domain-containing protein</fullName>
    </recommendedName>
</protein>
<reference evidence="1 2" key="1">
    <citation type="journal article" date="2012" name="Proc. Natl. Acad. Sci. U.S.A.">
        <title>Genome and physiology of a model Epsilonproteobacterium responsible for sulfide detoxification in marine oxygen depletion zones.</title>
        <authorList>
            <person name="Grote J."/>
            <person name="Schott T."/>
            <person name="Bruckner C.G."/>
            <person name="Glockner F.O."/>
            <person name="Jost G."/>
            <person name="Teeling H."/>
            <person name="Labrenz M."/>
            <person name="Jurgens K."/>
        </authorList>
    </citation>
    <scope>NUCLEOTIDE SEQUENCE [LARGE SCALE GENOMIC DNA]</scope>
    <source>
        <strain evidence="1 2">GD1</strain>
    </source>
</reference>
<evidence type="ECO:0000313" key="2">
    <source>
        <dbReference type="Proteomes" id="UP000006431"/>
    </source>
</evidence>
<dbReference type="Proteomes" id="UP000006431">
    <property type="component" value="Unassembled WGS sequence"/>
</dbReference>
<accession>B6BNH3</accession>
<dbReference type="InterPro" id="IPR021490">
    <property type="entry name" value="DUF3144"/>
</dbReference>
<dbReference type="Gene3D" id="1.10.287.3020">
    <property type="match status" value="1"/>
</dbReference>
<dbReference type="HOGENOM" id="CLU_147336_0_1_7"/>
<gene>
    <name evidence="1" type="ORF">SMGD1_2522</name>
</gene>
<dbReference type="PATRIC" id="fig|929558.5.peg.2511"/>
<dbReference type="RefSeq" id="WP_008339802.1">
    <property type="nucleotide sequence ID" value="NZ_AFRZ01000001.1"/>
</dbReference>
<dbReference type="eggNOG" id="ENOG5032ZQ3">
    <property type="taxonomic scope" value="Bacteria"/>
</dbReference>
<name>B6BNH3_SULGG</name>
<dbReference type="Pfam" id="PF11342">
    <property type="entry name" value="DUF3144"/>
    <property type="match status" value="1"/>
</dbReference>
<proteinExistence type="predicted"/>
<dbReference type="EMBL" id="AFRZ01000001">
    <property type="protein sequence ID" value="EHP31044.1"/>
    <property type="molecule type" value="Genomic_DNA"/>
</dbReference>